<organism evidence="12 13">
    <name type="scientific">Ephemerocybe angulata</name>
    <dbReference type="NCBI Taxonomy" id="980116"/>
    <lineage>
        <taxon>Eukaryota</taxon>
        <taxon>Fungi</taxon>
        <taxon>Dikarya</taxon>
        <taxon>Basidiomycota</taxon>
        <taxon>Agaricomycotina</taxon>
        <taxon>Agaricomycetes</taxon>
        <taxon>Agaricomycetidae</taxon>
        <taxon>Agaricales</taxon>
        <taxon>Agaricineae</taxon>
        <taxon>Psathyrellaceae</taxon>
        <taxon>Ephemerocybe</taxon>
    </lineage>
</organism>
<dbReference type="InterPro" id="IPR011009">
    <property type="entry name" value="Kinase-like_dom_sf"/>
</dbReference>
<evidence type="ECO:0000256" key="5">
    <source>
        <dbReference type="ARBA" id="ARBA00038035"/>
    </source>
</evidence>
<evidence type="ECO:0000256" key="6">
    <source>
        <dbReference type="ARBA" id="ARBA00038999"/>
    </source>
</evidence>
<comment type="similarity">
    <text evidence="5">Belongs to the protein kinase superfamily. STE Ser/Thr protein kinase family. MAP kinase kinase subfamily.</text>
</comment>
<comment type="catalytic activity">
    <reaction evidence="9">
        <text>L-tyrosyl-[protein] + ATP = O-phospho-L-tyrosyl-[protein] + ADP + H(+)</text>
        <dbReference type="Rhea" id="RHEA:10596"/>
        <dbReference type="Rhea" id="RHEA-COMP:10136"/>
        <dbReference type="Rhea" id="RHEA-COMP:20101"/>
        <dbReference type="ChEBI" id="CHEBI:15378"/>
        <dbReference type="ChEBI" id="CHEBI:30616"/>
        <dbReference type="ChEBI" id="CHEBI:46858"/>
        <dbReference type="ChEBI" id="CHEBI:61978"/>
        <dbReference type="ChEBI" id="CHEBI:456216"/>
        <dbReference type="EC" id="2.7.12.2"/>
    </reaction>
</comment>
<dbReference type="SMART" id="SM00220">
    <property type="entry name" value="S_TKc"/>
    <property type="match status" value="1"/>
</dbReference>
<evidence type="ECO:0000256" key="7">
    <source>
        <dbReference type="ARBA" id="ARBA00049014"/>
    </source>
</evidence>
<accession>A0A8H6HQS2</accession>
<feature type="compositionally biased region" description="Acidic residues" evidence="10">
    <location>
        <begin position="120"/>
        <end position="139"/>
    </location>
</feature>
<keyword evidence="3" id="KW-0418">Kinase</keyword>
<keyword evidence="13" id="KW-1185">Reference proteome</keyword>
<evidence type="ECO:0000259" key="11">
    <source>
        <dbReference type="PROSITE" id="PS50011"/>
    </source>
</evidence>
<dbReference type="PANTHER" id="PTHR48013:SF9">
    <property type="entry name" value="DUAL SPECIFICITY MITOGEN-ACTIVATED PROTEIN KINASE KINASE 5"/>
    <property type="match status" value="1"/>
</dbReference>
<reference evidence="12 13" key="1">
    <citation type="submission" date="2020-07" db="EMBL/GenBank/DDBJ databases">
        <title>Comparative genomics of pyrophilous fungi reveals a link between fire events and developmental genes.</title>
        <authorList>
            <consortium name="DOE Joint Genome Institute"/>
            <person name="Steindorff A.S."/>
            <person name="Carver A."/>
            <person name="Calhoun S."/>
            <person name="Stillman K."/>
            <person name="Liu H."/>
            <person name="Lipzen A."/>
            <person name="Pangilinan J."/>
            <person name="Labutti K."/>
            <person name="Bruns T.D."/>
            <person name="Grigoriev I.V."/>
        </authorList>
    </citation>
    <scope>NUCLEOTIDE SEQUENCE [LARGE SCALE GENOMIC DNA]</scope>
    <source>
        <strain evidence="12 13">CBS 144469</strain>
    </source>
</reference>
<evidence type="ECO:0000256" key="8">
    <source>
        <dbReference type="ARBA" id="ARBA00049299"/>
    </source>
</evidence>
<dbReference type="InterPro" id="IPR008271">
    <property type="entry name" value="Ser/Thr_kinase_AS"/>
</dbReference>
<evidence type="ECO:0000256" key="3">
    <source>
        <dbReference type="ARBA" id="ARBA00022777"/>
    </source>
</evidence>
<dbReference type="SUPFAM" id="SSF56112">
    <property type="entry name" value="Protein kinase-like (PK-like)"/>
    <property type="match status" value="1"/>
</dbReference>
<evidence type="ECO:0000256" key="10">
    <source>
        <dbReference type="SAM" id="MobiDB-lite"/>
    </source>
</evidence>
<proteinExistence type="inferred from homology"/>
<feature type="compositionally biased region" description="Acidic residues" evidence="10">
    <location>
        <begin position="174"/>
        <end position="195"/>
    </location>
</feature>
<sequence length="678" mass="76567">MAVNCLSPHPSNPLEVGSSDVFNKAYKAQLGIGVEIHSDRLSEFVGGYASDSDDPLREIPKMEEYQSHIAEVTGFKAEDTRYIDLDEGMSDDELQEGYGQDDTPRAARTRRAMRYILEDEEDGGEEMEEVEENEGEGEGGEVHNVRHIFDDDEDVVDGQGLDIDEDMEDWGGVEDEEQEQYEDDDEQENEEEHDDLDVHPMSDDIDCFALDESEEEATLKLKPIDEQLEIQHEIQDFKNAVPMLGDDYKLIDRLGTGTFSSVYKAIDLRYHEWDNSPWLGHHPPASSAHYQSVPKPPGSRVFVAIKRIYVTSGPERIKNELLLMELCRGCRHVSQLITAFRHEDQVAIVMPYHRNEDFREYFMELPMPGIKEYFRCLLRALRDIHARHIIHRDVKPANFLFDPRTGQGSLCDFGLAQRFDSKAPAHGACLHTTMSKDDAHGKYRTKSEYNSDWVRSQQVAARKKSKTRAELHAPRALLIQLESSRLASPRIKMYRLARRKNFCCVFVSLGAVTECTSNLMTALPSYQNAPSPKTTPLAGRVSVATSHPESLDAHPSIGHSINVRGHLLDPYHRLIPLQPSPLLSPEEFLLRLRHAGCTGRLRLLEVGHTLDFHLRNSVFAPPDPTLLNACAQYLGPSNQTSPCRRGSSIAGSQPTSFYFGARELGTRCGNRIDGLRPM</sequence>
<dbReference type="Gene3D" id="3.30.200.20">
    <property type="entry name" value="Phosphorylase Kinase, domain 1"/>
    <property type="match status" value="1"/>
</dbReference>
<comment type="catalytic activity">
    <reaction evidence="8">
        <text>L-threonyl-[protein] + ATP = O-phospho-L-threonyl-[protein] + ADP + H(+)</text>
        <dbReference type="Rhea" id="RHEA:46608"/>
        <dbReference type="Rhea" id="RHEA-COMP:11060"/>
        <dbReference type="Rhea" id="RHEA-COMP:11605"/>
        <dbReference type="ChEBI" id="CHEBI:15378"/>
        <dbReference type="ChEBI" id="CHEBI:30013"/>
        <dbReference type="ChEBI" id="CHEBI:30616"/>
        <dbReference type="ChEBI" id="CHEBI:61977"/>
        <dbReference type="ChEBI" id="CHEBI:456216"/>
        <dbReference type="EC" id="2.7.12.2"/>
    </reaction>
</comment>
<evidence type="ECO:0000256" key="2">
    <source>
        <dbReference type="ARBA" id="ARBA00022741"/>
    </source>
</evidence>
<dbReference type="OrthoDB" id="10020333at2759"/>
<dbReference type="PROSITE" id="PS50011">
    <property type="entry name" value="PROTEIN_KINASE_DOM"/>
    <property type="match status" value="1"/>
</dbReference>
<evidence type="ECO:0000256" key="9">
    <source>
        <dbReference type="ARBA" id="ARBA00051693"/>
    </source>
</evidence>
<dbReference type="PANTHER" id="PTHR48013">
    <property type="entry name" value="DUAL SPECIFICITY MITOGEN-ACTIVATED PROTEIN KINASE KINASE 5-RELATED"/>
    <property type="match status" value="1"/>
</dbReference>
<comment type="catalytic activity">
    <reaction evidence="7">
        <text>L-seryl-[protein] + ATP = O-phospho-L-seryl-[protein] + ADP + H(+)</text>
        <dbReference type="Rhea" id="RHEA:17989"/>
        <dbReference type="Rhea" id="RHEA-COMP:9863"/>
        <dbReference type="Rhea" id="RHEA-COMP:11604"/>
        <dbReference type="ChEBI" id="CHEBI:15378"/>
        <dbReference type="ChEBI" id="CHEBI:29999"/>
        <dbReference type="ChEBI" id="CHEBI:30616"/>
        <dbReference type="ChEBI" id="CHEBI:83421"/>
        <dbReference type="ChEBI" id="CHEBI:456216"/>
        <dbReference type="EC" id="2.7.12.2"/>
    </reaction>
</comment>
<gene>
    <name evidence="12" type="ORF">DFP72DRAFT_1172164</name>
</gene>
<feature type="region of interest" description="Disordered" evidence="10">
    <location>
        <begin position="120"/>
        <end position="141"/>
    </location>
</feature>
<dbReference type="InterPro" id="IPR000719">
    <property type="entry name" value="Prot_kinase_dom"/>
</dbReference>
<dbReference type="EC" id="2.7.12.2" evidence="6"/>
<evidence type="ECO:0000256" key="1">
    <source>
        <dbReference type="ARBA" id="ARBA00022679"/>
    </source>
</evidence>
<name>A0A8H6HQS2_9AGAR</name>
<dbReference type="GO" id="GO:0005524">
    <property type="term" value="F:ATP binding"/>
    <property type="evidence" value="ECO:0007669"/>
    <property type="project" value="UniProtKB-KW"/>
</dbReference>
<evidence type="ECO:0000256" key="4">
    <source>
        <dbReference type="ARBA" id="ARBA00022840"/>
    </source>
</evidence>
<dbReference type="Pfam" id="PF00069">
    <property type="entry name" value="Pkinase"/>
    <property type="match status" value="1"/>
</dbReference>
<dbReference type="GO" id="GO:0004708">
    <property type="term" value="F:MAP kinase kinase activity"/>
    <property type="evidence" value="ECO:0007669"/>
    <property type="project" value="UniProtKB-EC"/>
</dbReference>
<evidence type="ECO:0000313" key="12">
    <source>
        <dbReference type="EMBL" id="KAF6751470.1"/>
    </source>
</evidence>
<dbReference type="AlphaFoldDB" id="A0A8H6HQS2"/>
<protein>
    <recommendedName>
        <fullName evidence="6">mitogen-activated protein kinase kinase</fullName>
        <ecNumber evidence="6">2.7.12.2</ecNumber>
    </recommendedName>
</protein>
<keyword evidence="2" id="KW-0547">Nucleotide-binding</keyword>
<feature type="region of interest" description="Disordered" evidence="10">
    <location>
        <begin position="174"/>
        <end position="201"/>
    </location>
</feature>
<dbReference type="PROSITE" id="PS00108">
    <property type="entry name" value="PROTEIN_KINASE_ST"/>
    <property type="match status" value="1"/>
</dbReference>
<evidence type="ECO:0000313" key="13">
    <source>
        <dbReference type="Proteomes" id="UP000521943"/>
    </source>
</evidence>
<dbReference type="Proteomes" id="UP000521943">
    <property type="component" value="Unassembled WGS sequence"/>
</dbReference>
<dbReference type="EMBL" id="JACGCI010000049">
    <property type="protein sequence ID" value="KAF6751470.1"/>
    <property type="molecule type" value="Genomic_DNA"/>
</dbReference>
<dbReference type="Gene3D" id="1.10.510.10">
    <property type="entry name" value="Transferase(Phosphotransferase) domain 1"/>
    <property type="match status" value="1"/>
</dbReference>
<keyword evidence="1" id="KW-0808">Transferase</keyword>
<keyword evidence="4" id="KW-0067">ATP-binding</keyword>
<feature type="domain" description="Protein kinase" evidence="11">
    <location>
        <begin position="248"/>
        <end position="557"/>
    </location>
</feature>
<comment type="caution">
    <text evidence="12">The sequence shown here is derived from an EMBL/GenBank/DDBJ whole genome shotgun (WGS) entry which is preliminary data.</text>
</comment>